<dbReference type="GO" id="GO:0016798">
    <property type="term" value="F:hydrolase activity, acting on glycosyl bonds"/>
    <property type="evidence" value="ECO:0007669"/>
    <property type="project" value="UniProtKB-KW"/>
</dbReference>
<evidence type="ECO:0000259" key="2">
    <source>
        <dbReference type="Pfam" id="PF01965"/>
    </source>
</evidence>
<keyword evidence="3" id="KW-0378">Hydrolase</keyword>
<feature type="domain" description="DJ-1/PfpI" evidence="2">
    <location>
        <begin position="3"/>
        <end position="173"/>
    </location>
</feature>
<dbReference type="AlphaFoldDB" id="A0A518AZV8"/>
<dbReference type="Pfam" id="PF01965">
    <property type="entry name" value="DJ-1_PfpI"/>
    <property type="match status" value="1"/>
</dbReference>
<reference evidence="3 4" key="1">
    <citation type="submission" date="2019-02" db="EMBL/GenBank/DDBJ databases">
        <title>Deep-cultivation of Planctomycetes and their phenomic and genomic characterization uncovers novel biology.</title>
        <authorList>
            <person name="Wiegand S."/>
            <person name="Jogler M."/>
            <person name="Boedeker C."/>
            <person name="Pinto D."/>
            <person name="Vollmers J."/>
            <person name="Rivas-Marin E."/>
            <person name="Kohn T."/>
            <person name="Peeters S.H."/>
            <person name="Heuer A."/>
            <person name="Rast P."/>
            <person name="Oberbeckmann S."/>
            <person name="Bunk B."/>
            <person name="Jeske O."/>
            <person name="Meyerdierks A."/>
            <person name="Storesund J.E."/>
            <person name="Kallscheuer N."/>
            <person name="Luecker S."/>
            <person name="Lage O.M."/>
            <person name="Pohl T."/>
            <person name="Merkel B.J."/>
            <person name="Hornburger P."/>
            <person name="Mueller R.-W."/>
            <person name="Bruemmer F."/>
            <person name="Labrenz M."/>
            <person name="Spormann A.M."/>
            <person name="Op den Camp H."/>
            <person name="Overmann J."/>
            <person name="Amann R."/>
            <person name="Jetten M.S.M."/>
            <person name="Mascher T."/>
            <person name="Medema M.H."/>
            <person name="Devos D.P."/>
            <person name="Kaster A.-K."/>
            <person name="Ovreas L."/>
            <person name="Rohde M."/>
            <person name="Galperin M.Y."/>
            <person name="Jogler C."/>
        </authorList>
    </citation>
    <scope>NUCLEOTIDE SEQUENCE [LARGE SCALE GENOMIC DNA]</scope>
    <source>
        <strain evidence="3 4">Pan216</strain>
    </source>
</reference>
<dbReference type="PANTHER" id="PTHR42733">
    <property type="entry name" value="DJ-1 PROTEIN"/>
    <property type="match status" value="1"/>
</dbReference>
<dbReference type="EMBL" id="CP036279">
    <property type="protein sequence ID" value="QDU60250.1"/>
    <property type="molecule type" value="Genomic_DNA"/>
</dbReference>
<dbReference type="InterPro" id="IPR002818">
    <property type="entry name" value="DJ-1/PfpI"/>
</dbReference>
<keyword evidence="4" id="KW-1185">Reference proteome</keyword>
<keyword evidence="3" id="KW-0326">Glycosidase</keyword>
<dbReference type="SUPFAM" id="SSF52317">
    <property type="entry name" value="Class I glutamine amidotransferase-like"/>
    <property type="match status" value="1"/>
</dbReference>
<name>A0A518AZV8_9BACT</name>
<dbReference type="Gene3D" id="3.40.50.880">
    <property type="match status" value="1"/>
</dbReference>
<dbReference type="OrthoDB" id="9800516at2"/>
<evidence type="ECO:0000256" key="1">
    <source>
        <dbReference type="ARBA" id="ARBA00008542"/>
    </source>
</evidence>
<protein>
    <submittedName>
        <fullName evidence="3">General stress protein 18</fullName>
        <ecNumber evidence="3">3.2.-.-</ecNumber>
    </submittedName>
</protein>
<accession>A0A518AZV8</accession>
<dbReference type="PANTHER" id="PTHR42733:SF2">
    <property type="entry name" value="DJ-1_THIJ_PFPI FAMILY PROTEIN"/>
    <property type="match status" value="1"/>
</dbReference>
<sequence>MNQVLLPIGDGTEMMDTLYPCLRLPEDDFRVVVTAPEARRYHGVMHEIPPSTAIPWDITREQPSYHIAATVALQDVDPREYIGLFLSGGRAPEYLRYDEDLLRITRHFVDAGKPVGVTCHGIEILAAAGCLEGRKATTVAKCRLDVTQFGGVYVDQPVVVDGNLVSSRTWHDYSEQFPPFVELLRRATTNGNGAVRDSEFEEAAE</sequence>
<dbReference type="InterPro" id="IPR029062">
    <property type="entry name" value="Class_I_gatase-like"/>
</dbReference>
<evidence type="ECO:0000313" key="4">
    <source>
        <dbReference type="Proteomes" id="UP000317093"/>
    </source>
</evidence>
<dbReference type="KEGG" id="knv:Pan216_10890"/>
<comment type="similarity">
    <text evidence="1">Belongs to the peptidase C56 family.</text>
</comment>
<proteinExistence type="inferred from homology"/>
<dbReference type="EC" id="3.2.-.-" evidence="3"/>
<dbReference type="Proteomes" id="UP000317093">
    <property type="component" value="Chromosome"/>
</dbReference>
<dbReference type="PROSITE" id="PS51276">
    <property type="entry name" value="PEPTIDASE_C56_PFPI"/>
    <property type="match status" value="1"/>
</dbReference>
<gene>
    <name evidence="3" type="primary">yfkM_2</name>
    <name evidence="3" type="ORF">Pan216_10890</name>
</gene>
<dbReference type="RefSeq" id="WP_145255804.1">
    <property type="nucleotide sequence ID" value="NZ_CP036279.1"/>
</dbReference>
<evidence type="ECO:0000313" key="3">
    <source>
        <dbReference type="EMBL" id="QDU60250.1"/>
    </source>
</evidence>
<dbReference type="InterPro" id="IPR006286">
    <property type="entry name" value="C56_PfpI-like"/>
</dbReference>
<organism evidence="3 4">
    <name type="scientific">Kolteria novifilia</name>
    <dbReference type="NCBI Taxonomy" id="2527975"/>
    <lineage>
        <taxon>Bacteria</taxon>
        <taxon>Pseudomonadati</taxon>
        <taxon>Planctomycetota</taxon>
        <taxon>Planctomycetia</taxon>
        <taxon>Kolteriales</taxon>
        <taxon>Kolteriaceae</taxon>
        <taxon>Kolteria</taxon>
    </lineage>
</organism>